<dbReference type="FunFam" id="3.40.50.1100:FF:000004">
    <property type="entry name" value="Tryptophan synthase beta chain"/>
    <property type="match status" value="1"/>
</dbReference>
<comment type="cofactor">
    <cofactor evidence="1 10">
        <name>pyridoxal 5'-phosphate</name>
        <dbReference type="ChEBI" id="CHEBI:597326"/>
    </cofactor>
</comment>
<reference evidence="12" key="1">
    <citation type="submission" date="2023-12" db="EMBL/GenBank/DDBJ databases">
        <title>Genome assembly of Anisodus tanguticus.</title>
        <authorList>
            <person name="Wang Y.-J."/>
        </authorList>
    </citation>
    <scope>NUCLEOTIDE SEQUENCE</scope>
    <source>
        <strain evidence="12">KB-2021</strain>
        <tissue evidence="12">Leaf</tissue>
    </source>
</reference>
<dbReference type="Gene3D" id="3.40.50.1100">
    <property type="match status" value="2"/>
</dbReference>
<sequence>MTKLCRKIVQVNIKWKIFDKVSIFKEVFRFIWEKIIVCSTGRKPVRYRRLSRRGSSSPAMEEVEEYGVGDRLTASCSGYDSDSDLVTLKISILGDCQIGKTSFVIKYVGDEQEKRCLEMKGLNLMDKTLVVRGARIAFRIWDTAIPILIGTKFDDFVQLPPDIQWSVVTQQHSITCDLTGQSISGQDTVVQRPDSFGWFGEFGGKYVPETLVHALDELETAFNSLATDHDFQKELDGILRDYVGREGPLYFVERLTEHYKRPDGEGPLIYLKREDLNHTGAHKINNAVAQALLAKRLGKKHIIAETGAGQHGVATATVCARFGLECVIYMGAQDMERQALNVFRMRLLGAEVRAVHSGTATLKDATSEAIRDWVTNVETTHYILGSVAGPHPYPMTVREFHAVIGKEKQALESGVGNQTCLLHVLEEFVDDKDVRLIEVEAAGFGLDSGKHAATLTKGEVRVLHGAMSYLLQDEDGQIVEPHSISAGLDYTGVGPEHSFLKDFGRAEYHSITDEEALEAFKGLSRLEGIIPALETSHALAYLEKLCPTLPSGTKVVLNCSGREDKDVQTAIKYLKV</sequence>
<name>A0AAE1V3T1_9SOLA</name>
<evidence type="ECO:0000256" key="8">
    <source>
        <dbReference type="ARBA" id="ARBA00023239"/>
    </source>
</evidence>
<keyword evidence="8 10" id="KW-0456">Lyase</keyword>
<comment type="pathway">
    <text evidence="2 10">Amino-acid biosynthesis; L-tryptophan biosynthesis; L-tryptophan from chorismate: step 5/5.</text>
</comment>
<dbReference type="SUPFAM" id="SSF52540">
    <property type="entry name" value="P-loop containing nucleoside triphosphate hydrolases"/>
    <property type="match status" value="1"/>
</dbReference>
<keyword evidence="6 10" id="KW-0663">Pyridoxal phosphate</keyword>
<evidence type="ECO:0000256" key="4">
    <source>
        <dbReference type="ARBA" id="ARBA00022605"/>
    </source>
</evidence>
<dbReference type="EC" id="4.2.1.20" evidence="3 10"/>
<dbReference type="InterPro" id="IPR023026">
    <property type="entry name" value="Trp_synth_beta/beta-like"/>
</dbReference>
<comment type="caution">
    <text evidence="12">The sequence shown here is derived from an EMBL/GenBank/DDBJ whole genome shotgun (WGS) entry which is preliminary data.</text>
</comment>
<dbReference type="InterPro" id="IPR001926">
    <property type="entry name" value="TrpB-like_PALP"/>
</dbReference>
<evidence type="ECO:0000256" key="3">
    <source>
        <dbReference type="ARBA" id="ARBA00012043"/>
    </source>
</evidence>
<proteinExistence type="inferred from homology"/>
<keyword evidence="13" id="KW-1185">Reference proteome</keyword>
<dbReference type="Pfam" id="PF00071">
    <property type="entry name" value="Ras"/>
    <property type="match status" value="1"/>
</dbReference>
<keyword evidence="4 10" id="KW-0028">Amino-acid biosynthesis</keyword>
<dbReference type="Proteomes" id="UP001291623">
    <property type="component" value="Unassembled WGS sequence"/>
</dbReference>
<dbReference type="GO" id="GO:0004834">
    <property type="term" value="F:tryptophan synthase activity"/>
    <property type="evidence" value="ECO:0007669"/>
    <property type="project" value="UniProtKB-EC"/>
</dbReference>
<dbReference type="GO" id="GO:0005525">
    <property type="term" value="F:GTP binding"/>
    <property type="evidence" value="ECO:0007669"/>
    <property type="project" value="InterPro"/>
</dbReference>
<protein>
    <recommendedName>
        <fullName evidence="3 10">Tryptophan synthase</fullName>
        <ecNumber evidence="3 10">4.2.1.20</ecNumber>
    </recommendedName>
</protein>
<dbReference type="NCBIfam" id="TIGR00263">
    <property type="entry name" value="trpB"/>
    <property type="match status" value="1"/>
</dbReference>
<accession>A0AAE1V3T1</accession>
<dbReference type="InterPro" id="IPR006653">
    <property type="entry name" value="Trp_synth_b_CS"/>
</dbReference>
<gene>
    <name evidence="12" type="ORF">RND71_024239</name>
</gene>
<dbReference type="EMBL" id="JAVYJV010000013">
    <property type="protein sequence ID" value="KAK4355268.1"/>
    <property type="molecule type" value="Genomic_DNA"/>
</dbReference>
<evidence type="ECO:0000256" key="5">
    <source>
        <dbReference type="ARBA" id="ARBA00022822"/>
    </source>
</evidence>
<dbReference type="Pfam" id="PF00291">
    <property type="entry name" value="PALP"/>
    <property type="match status" value="1"/>
</dbReference>
<evidence type="ECO:0000313" key="12">
    <source>
        <dbReference type="EMBL" id="KAK4355268.1"/>
    </source>
</evidence>
<dbReference type="SUPFAM" id="SSF53686">
    <property type="entry name" value="Tryptophan synthase beta subunit-like PLP-dependent enzymes"/>
    <property type="match status" value="1"/>
</dbReference>
<evidence type="ECO:0000313" key="13">
    <source>
        <dbReference type="Proteomes" id="UP001291623"/>
    </source>
</evidence>
<dbReference type="InterPro" id="IPR006654">
    <property type="entry name" value="Trp_synth_beta"/>
</dbReference>
<dbReference type="AlphaFoldDB" id="A0AAE1V3T1"/>
<dbReference type="CDD" id="cd06446">
    <property type="entry name" value="Trp-synth_B"/>
    <property type="match status" value="1"/>
</dbReference>
<dbReference type="InterPro" id="IPR001806">
    <property type="entry name" value="Small_GTPase"/>
</dbReference>
<keyword evidence="7 10" id="KW-0057">Aromatic amino acid biosynthesis</keyword>
<dbReference type="PANTHER" id="PTHR48077">
    <property type="entry name" value="TRYPTOPHAN SYNTHASE-RELATED"/>
    <property type="match status" value="1"/>
</dbReference>
<dbReference type="InterPro" id="IPR027417">
    <property type="entry name" value="P-loop_NTPase"/>
</dbReference>
<feature type="domain" description="Tryptophan synthase beta chain-like PALP" evidence="11">
    <location>
        <begin position="248"/>
        <end position="561"/>
    </location>
</feature>
<comment type="catalytic activity">
    <reaction evidence="9 10">
        <text>(1S,2R)-1-C-(indol-3-yl)glycerol 3-phosphate + L-serine = D-glyceraldehyde 3-phosphate + L-tryptophan + H2O</text>
        <dbReference type="Rhea" id="RHEA:10532"/>
        <dbReference type="ChEBI" id="CHEBI:15377"/>
        <dbReference type="ChEBI" id="CHEBI:33384"/>
        <dbReference type="ChEBI" id="CHEBI:57912"/>
        <dbReference type="ChEBI" id="CHEBI:58866"/>
        <dbReference type="ChEBI" id="CHEBI:59776"/>
        <dbReference type="EC" id="4.2.1.20"/>
    </reaction>
</comment>
<evidence type="ECO:0000259" key="11">
    <source>
        <dbReference type="Pfam" id="PF00291"/>
    </source>
</evidence>
<organism evidence="12 13">
    <name type="scientific">Anisodus tanguticus</name>
    <dbReference type="NCBI Taxonomy" id="243964"/>
    <lineage>
        <taxon>Eukaryota</taxon>
        <taxon>Viridiplantae</taxon>
        <taxon>Streptophyta</taxon>
        <taxon>Embryophyta</taxon>
        <taxon>Tracheophyta</taxon>
        <taxon>Spermatophyta</taxon>
        <taxon>Magnoliopsida</taxon>
        <taxon>eudicotyledons</taxon>
        <taxon>Gunneridae</taxon>
        <taxon>Pentapetalae</taxon>
        <taxon>asterids</taxon>
        <taxon>lamiids</taxon>
        <taxon>Solanales</taxon>
        <taxon>Solanaceae</taxon>
        <taxon>Solanoideae</taxon>
        <taxon>Hyoscyameae</taxon>
        <taxon>Anisodus</taxon>
    </lineage>
</organism>
<evidence type="ECO:0000256" key="9">
    <source>
        <dbReference type="ARBA" id="ARBA00049047"/>
    </source>
</evidence>
<dbReference type="GO" id="GO:0005737">
    <property type="term" value="C:cytoplasm"/>
    <property type="evidence" value="ECO:0007669"/>
    <property type="project" value="TreeGrafter"/>
</dbReference>
<evidence type="ECO:0000256" key="1">
    <source>
        <dbReference type="ARBA" id="ARBA00001933"/>
    </source>
</evidence>
<evidence type="ECO:0000256" key="2">
    <source>
        <dbReference type="ARBA" id="ARBA00004733"/>
    </source>
</evidence>
<dbReference type="PANTHER" id="PTHR48077:SF11">
    <property type="entry name" value="TRYPTOPHAN SYNTHASE"/>
    <property type="match status" value="1"/>
</dbReference>
<evidence type="ECO:0000256" key="7">
    <source>
        <dbReference type="ARBA" id="ARBA00023141"/>
    </source>
</evidence>
<dbReference type="InterPro" id="IPR036052">
    <property type="entry name" value="TrpB-like_PALP_sf"/>
</dbReference>
<keyword evidence="5 10" id="KW-0822">Tryptophan biosynthesis</keyword>
<dbReference type="FunFam" id="3.40.50.1100:FF:000001">
    <property type="entry name" value="Tryptophan synthase beta chain"/>
    <property type="match status" value="1"/>
</dbReference>
<evidence type="ECO:0000256" key="10">
    <source>
        <dbReference type="RuleBase" id="RU003663"/>
    </source>
</evidence>
<dbReference type="HAMAP" id="MF_00133">
    <property type="entry name" value="Trp_synth_beta"/>
    <property type="match status" value="1"/>
</dbReference>
<dbReference type="PROSITE" id="PS00168">
    <property type="entry name" value="TRP_SYNTHASE_BETA"/>
    <property type="match status" value="1"/>
</dbReference>
<dbReference type="Gene3D" id="3.40.50.300">
    <property type="entry name" value="P-loop containing nucleotide triphosphate hydrolases"/>
    <property type="match status" value="1"/>
</dbReference>
<dbReference type="GO" id="GO:0003924">
    <property type="term" value="F:GTPase activity"/>
    <property type="evidence" value="ECO:0007669"/>
    <property type="project" value="InterPro"/>
</dbReference>
<evidence type="ECO:0000256" key="6">
    <source>
        <dbReference type="ARBA" id="ARBA00022898"/>
    </source>
</evidence>